<feature type="compositionally biased region" description="Gly residues" evidence="1">
    <location>
        <begin position="929"/>
        <end position="944"/>
    </location>
</feature>
<feature type="compositionally biased region" description="Polar residues" evidence="1">
    <location>
        <begin position="437"/>
        <end position="451"/>
    </location>
</feature>
<feature type="compositionally biased region" description="Polar residues" evidence="1">
    <location>
        <begin position="689"/>
        <end position="699"/>
    </location>
</feature>
<reference evidence="2" key="2">
    <citation type="journal article" date="2023" name="BMC Genomics">
        <title>Pest status, molecular evolution, and epigenetic factors derived from the genome assembly of Frankliniella fusca, a thysanopteran phytovirus vector.</title>
        <authorList>
            <person name="Catto M.A."/>
            <person name="Labadie P.E."/>
            <person name="Jacobson A.L."/>
            <person name="Kennedy G.G."/>
            <person name="Srinivasan R."/>
            <person name="Hunt B.G."/>
        </authorList>
    </citation>
    <scope>NUCLEOTIDE SEQUENCE</scope>
    <source>
        <strain evidence="2">PL_HMW_Pooled</strain>
    </source>
</reference>
<protein>
    <submittedName>
        <fullName evidence="2">Uncharacterized protein</fullName>
    </submittedName>
</protein>
<keyword evidence="3" id="KW-1185">Reference proteome</keyword>
<evidence type="ECO:0000313" key="2">
    <source>
        <dbReference type="EMBL" id="KAK3912791.1"/>
    </source>
</evidence>
<feature type="compositionally biased region" description="Polar residues" evidence="1">
    <location>
        <begin position="592"/>
        <end position="602"/>
    </location>
</feature>
<feature type="region of interest" description="Disordered" evidence="1">
    <location>
        <begin position="929"/>
        <end position="963"/>
    </location>
</feature>
<feature type="region of interest" description="Disordered" evidence="1">
    <location>
        <begin position="224"/>
        <end position="260"/>
    </location>
</feature>
<reference evidence="2" key="1">
    <citation type="submission" date="2021-07" db="EMBL/GenBank/DDBJ databases">
        <authorList>
            <person name="Catto M.A."/>
            <person name="Jacobson A."/>
            <person name="Kennedy G."/>
            <person name="Labadie P."/>
            <person name="Hunt B.G."/>
            <person name="Srinivasan R."/>
        </authorList>
    </citation>
    <scope>NUCLEOTIDE SEQUENCE</scope>
    <source>
        <strain evidence="2">PL_HMW_Pooled</strain>
        <tissue evidence="2">Head</tissue>
    </source>
</reference>
<feature type="compositionally biased region" description="Gly residues" evidence="1">
    <location>
        <begin position="612"/>
        <end position="623"/>
    </location>
</feature>
<feature type="compositionally biased region" description="Polar residues" evidence="1">
    <location>
        <begin position="366"/>
        <end position="376"/>
    </location>
</feature>
<evidence type="ECO:0000256" key="1">
    <source>
        <dbReference type="SAM" id="MobiDB-lite"/>
    </source>
</evidence>
<feature type="compositionally biased region" description="Low complexity" evidence="1">
    <location>
        <begin position="945"/>
        <end position="962"/>
    </location>
</feature>
<feature type="compositionally biased region" description="Low complexity" evidence="1">
    <location>
        <begin position="639"/>
        <end position="656"/>
    </location>
</feature>
<feature type="compositionally biased region" description="Polar residues" evidence="1">
    <location>
        <begin position="658"/>
        <end position="674"/>
    </location>
</feature>
<feature type="compositionally biased region" description="Low complexity" evidence="1">
    <location>
        <begin position="809"/>
        <end position="820"/>
    </location>
</feature>
<feature type="compositionally biased region" description="Gly residues" evidence="1">
    <location>
        <begin position="821"/>
        <end position="833"/>
    </location>
</feature>
<proteinExistence type="predicted"/>
<comment type="caution">
    <text evidence="2">The sequence shown here is derived from an EMBL/GenBank/DDBJ whole genome shotgun (WGS) entry which is preliminary data.</text>
</comment>
<name>A0AAE1H0L4_9NEOP</name>
<feature type="compositionally biased region" description="Gly residues" evidence="1">
    <location>
        <begin position="761"/>
        <end position="774"/>
    </location>
</feature>
<dbReference type="EMBL" id="JAHWGI010000302">
    <property type="protein sequence ID" value="KAK3912791.1"/>
    <property type="molecule type" value="Genomic_DNA"/>
</dbReference>
<feature type="compositionally biased region" description="Low complexity" evidence="1">
    <location>
        <begin position="150"/>
        <end position="165"/>
    </location>
</feature>
<dbReference type="AlphaFoldDB" id="A0AAE1H0L4"/>
<sequence>MCDSYSWKLAAVRDNLALLLIFAAAFVSSTTTITSTVVDGSNPHIRSKRHLHHLTLLNKGRRHWGRQGIAENGSVNGTGVVVGNASESQEGSYGGEPGGGIGGSYGRNGGTPSSSSGNAAGARYPNIAGPAVDSGNYPENNPNFSGNGGTSASASWGPSAGGNPAQQGYSGVSYTDGYAESGYGSGRGGQGWNTEYEGGTGQNTGTGGSGNIYYDRSNYNTGLSQGSGFGENRGSGDTQAGYMGRLTSGRGLVDRSGGNNARFSNTLPSYEGCSCSHNQGFGVNPGYEGSGAAQQIPYLSGSYPVGNNENFPDSNVIRHSATTARIPNTVGSSGAKLSTGDFNVQRLGSGTRQEVSVPTRPRPQQAMGNSGSSTGISKIPQPPNDAGFPSSQANYPPASRLNVNRPSGYPDSSMEGREGERFPIGGSPPTFLGRLSKNCSSRGNLPGTSSAGVGRIDRPSTSVGYSSVNGMGYQGMLSEGGGRGSGENVQNLPALPGLGPYSGESGYRPPNLPSQVYMEANTPYTPRPQGISGGALGSSVISGNFPRPPGVGNTFAGSMQNLPRPSRVAGGSTSISMMDGSASKLPGPPGTSGLSVSGNLPNLPTPPVLSGMPGGGGMVGGSGSNFPRPPVLSSPASFGGTLPRPPGLTSGLPLGGQLESSNGRRPSGAMSTPHYSGGVSGVKLRPPGSSLTEGSQQTASGIGISSGGIMPGIHGGNSLPSPPGLGGGNPQLGMAGGNLPHLQESSSSLGGSSSLPRPPSLGGGLSGVGGGVIGSSGLPRPPSLGTALSGMHGISGSSSNGAGGGLPHLSGVSGRPSGLPGSSGGSGGSGISGHLGDPVGVEGSILHQHHHHMAEIIKHKAEIAKTAVETAGSVISSAGQAGGAAGSLGSGGGLGPILVGGGGSGGVLGGSGGLGSALGVGGGPGAVLGGVSRQGGGGSPGTIHGGRPVSSIGSGGSNPISVLQSGSGIQPGKVLSGGGGGAGSILGGGGVTGSVLGGGGRLGSVLGS</sequence>
<dbReference type="Proteomes" id="UP001219518">
    <property type="component" value="Unassembled WGS sequence"/>
</dbReference>
<feature type="region of interest" description="Disordered" evidence="1">
    <location>
        <begin position="557"/>
        <end position="842"/>
    </location>
</feature>
<feature type="compositionally biased region" description="Low complexity" evidence="1">
    <location>
        <begin position="745"/>
        <end position="755"/>
    </location>
</feature>
<accession>A0AAE1H0L4</accession>
<feature type="compositionally biased region" description="Low complexity" evidence="1">
    <location>
        <begin position="72"/>
        <end position="91"/>
    </location>
</feature>
<feature type="compositionally biased region" description="Gly residues" evidence="1">
    <location>
        <begin position="704"/>
        <end position="715"/>
    </location>
</feature>
<organism evidence="2 3">
    <name type="scientific">Frankliniella fusca</name>
    <dbReference type="NCBI Taxonomy" id="407009"/>
    <lineage>
        <taxon>Eukaryota</taxon>
        <taxon>Metazoa</taxon>
        <taxon>Ecdysozoa</taxon>
        <taxon>Arthropoda</taxon>
        <taxon>Hexapoda</taxon>
        <taxon>Insecta</taxon>
        <taxon>Pterygota</taxon>
        <taxon>Neoptera</taxon>
        <taxon>Paraneoptera</taxon>
        <taxon>Thysanoptera</taxon>
        <taxon>Terebrantia</taxon>
        <taxon>Thripoidea</taxon>
        <taxon>Thripidae</taxon>
        <taxon>Frankliniella</taxon>
    </lineage>
</organism>
<evidence type="ECO:0000313" key="3">
    <source>
        <dbReference type="Proteomes" id="UP001219518"/>
    </source>
</evidence>
<feature type="region of interest" description="Disordered" evidence="1">
    <location>
        <begin position="68"/>
        <end position="168"/>
    </location>
</feature>
<feature type="compositionally biased region" description="Gly residues" evidence="1">
    <location>
        <begin position="92"/>
        <end position="109"/>
    </location>
</feature>
<feature type="compositionally biased region" description="Gly residues" evidence="1">
    <location>
        <begin position="724"/>
        <end position="736"/>
    </location>
</feature>
<feature type="region of interest" description="Disordered" evidence="1">
    <location>
        <begin position="326"/>
        <end position="459"/>
    </location>
</feature>
<gene>
    <name evidence="2" type="ORF">KUF71_004741</name>
</gene>
<feature type="compositionally biased region" description="Polar residues" evidence="1">
    <location>
        <begin position="326"/>
        <end position="356"/>
    </location>
</feature>